<keyword evidence="6 12" id="KW-0274">FAD</keyword>
<dbReference type="PANTHER" id="PTHR48467">
    <property type="entry name" value="GLUTAMATE SYNTHASE 1 [NADH], CHLOROPLASTIC-LIKE"/>
    <property type="match status" value="1"/>
</dbReference>
<dbReference type="AlphaFoldDB" id="A0A2U3NGD7"/>
<evidence type="ECO:0000256" key="9">
    <source>
        <dbReference type="ARBA" id="ARBA00023004"/>
    </source>
</evidence>
<feature type="binding site" evidence="12">
    <location>
        <position position="131"/>
    </location>
    <ligand>
        <name>FAD</name>
        <dbReference type="ChEBI" id="CHEBI:57692"/>
    </ligand>
</feature>
<feature type="binding site" evidence="12">
    <location>
        <begin position="445"/>
        <end position="447"/>
    </location>
    <ligand>
        <name>FAD</name>
        <dbReference type="ChEBI" id="CHEBI:57692"/>
    </ligand>
</feature>
<evidence type="ECO:0000259" key="14">
    <source>
        <dbReference type="PROSITE" id="PS51379"/>
    </source>
</evidence>
<feature type="binding site" evidence="13">
    <location>
        <position position="445"/>
    </location>
    <ligand>
        <name>NADP(+)</name>
        <dbReference type="ChEBI" id="CHEBI:58349"/>
    </ligand>
</feature>
<dbReference type="SUPFAM" id="SSF54862">
    <property type="entry name" value="4Fe-4S ferredoxins"/>
    <property type="match status" value="1"/>
</dbReference>
<evidence type="ECO:0000256" key="1">
    <source>
        <dbReference type="ARBA" id="ARBA00001974"/>
    </source>
</evidence>
<dbReference type="GO" id="GO:0051536">
    <property type="term" value="F:iron-sulfur cluster binding"/>
    <property type="evidence" value="ECO:0007669"/>
    <property type="project" value="UniProtKB-KW"/>
</dbReference>
<evidence type="ECO:0000256" key="2">
    <source>
        <dbReference type="ARBA" id="ARBA00008312"/>
    </source>
</evidence>
<evidence type="ECO:0000313" key="15">
    <source>
        <dbReference type="EMBL" id="SPM30579.1"/>
    </source>
</evidence>
<feature type="binding site" evidence="13">
    <location>
        <begin position="246"/>
        <end position="249"/>
    </location>
    <ligand>
        <name>NADP(+)</name>
        <dbReference type="ChEBI" id="CHEBI:58349"/>
    </ligand>
</feature>
<dbReference type="PRINTS" id="PR00419">
    <property type="entry name" value="ADXRDTASE"/>
</dbReference>
<feature type="binding site" evidence="12">
    <location>
        <position position="139"/>
    </location>
    <ligand>
        <name>FAD</name>
        <dbReference type="ChEBI" id="CHEBI:57692"/>
    </ligand>
</feature>
<dbReference type="GO" id="GO:0046872">
    <property type="term" value="F:metal ion binding"/>
    <property type="evidence" value="ECO:0007669"/>
    <property type="project" value="UniProtKB-KW"/>
</dbReference>
<keyword evidence="5" id="KW-0479">Metal-binding</keyword>
<feature type="non-terminal residue" evidence="15">
    <location>
        <position position="1"/>
    </location>
</feature>
<reference evidence="15 16" key="1">
    <citation type="submission" date="2017-01" db="EMBL/GenBank/DDBJ databases">
        <authorList>
            <consortium name="Urmite Genomes"/>
        </authorList>
    </citation>
    <scope>NUCLEOTIDE SEQUENCE [LARGE SCALE GENOMIC DNA]</scope>
    <source>
        <strain evidence="15 16">AB308</strain>
    </source>
</reference>
<dbReference type="Proteomes" id="UP000241595">
    <property type="component" value="Unassembled WGS sequence"/>
</dbReference>
<dbReference type="PIRSF" id="PIRSF000362">
    <property type="entry name" value="FNR"/>
    <property type="match status" value="1"/>
</dbReference>
<dbReference type="InterPro" id="IPR055275">
    <property type="entry name" value="Ferredox_Rdtase"/>
</dbReference>
<name>A0A2U3NGD7_9MYCO</name>
<feature type="binding site" evidence="13">
    <location>
        <begin position="290"/>
        <end position="291"/>
    </location>
    <ligand>
        <name>NADP(+)</name>
        <dbReference type="ChEBI" id="CHEBI:58349"/>
    </ligand>
</feature>
<comment type="catalytic activity">
    <reaction evidence="11">
        <text>2 reduced [2Fe-2S]-[ferredoxin] + NADP(+) + H(+) = 2 oxidized [2Fe-2S]-[ferredoxin] + NADPH</text>
        <dbReference type="Rhea" id="RHEA:20125"/>
        <dbReference type="Rhea" id="RHEA-COMP:10000"/>
        <dbReference type="Rhea" id="RHEA-COMP:10001"/>
        <dbReference type="ChEBI" id="CHEBI:15378"/>
        <dbReference type="ChEBI" id="CHEBI:33737"/>
        <dbReference type="ChEBI" id="CHEBI:33738"/>
        <dbReference type="ChEBI" id="CHEBI:57783"/>
        <dbReference type="ChEBI" id="CHEBI:58349"/>
        <dbReference type="EC" id="1.18.1.2"/>
    </reaction>
</comment>
<evidence type="ECO:0000256" key="5">
    <source>
        <dbReference type="ARBA" id="ARBA00022723"/>
    </source>
</evidence>
<dbReference type="InterPro" id="IPR023753">
    <property type="entry name" value="FAD/NAD-binding_dom"/>
</dbReference>
<evidence type="ECO:0000256" key="10">
    <source>
        <dbReference type="ARBA" id="ARBA00023014"/>
    </source>
</evidence>
<dbReference type="Gene3D" id="3.30.70.20">
    <property type="match status" value="1"/>
</dbReference>
<feature type="binding site" evidence="13">
    <location>
        <position position="302"/>
    </location>
    <ligand>
        <name>NADP(+)</name>
        <dbReference type="ChEBI" id="CHEBI:58349"/>
    </ligand>
</feature>
<evidence type="ECO:0000256" key="8">
    <source>
        <dbReference type="ARBA" id="ARBA00023002"/>
    </source>
</evidence>
<dbReference type="InterPro" id="IPR021163">
    <property type="entry name" value="Ferredox_Rdtase_adrenod"/>
</dbReference>
<dbReference type="Pfam" id="PF00037">
    <property type="entry name" value="Fer4"/>
    <property type="match status" value="1"/>
</dbReference>
<dbReference type="InterPro" id="IPR017896">
    <property type="entry name" value="4Fe4S_Fe-S-bd"/>
</dbReference>
<keyword evidence="7 13" id="KW-0521">NADP</keyword>
<dbReference type="Pfam" id="PF07992">
    <property type="entry name" value="Pyr_redox_2"/>
    <property type="match status" value="1"/>
</dbReference>
<feature type="binding site" evidence="12">
    <location>
        <position position="175"/>
    </location>
    <ligand>
        <name>FAD</name>
        <dbReference type="ChEBI" id="CHEBI:57692"/>
    </ligand>
</feature>
<gene>
    <name evidence="15" type="ORF">MTAB308_4088</name>
</gene>
<evidence type="ECO:0000256" key="7">
    <source>
        <dbReference type="ARBA" id="ARBA00022857"/>
    </source>
</evidence>
<dbReference type="EMBL" id="FTRV01000015">
    <property type="protein sequence ID" value="SPM30579.1"/>
    <property type="molecule type" value="Genomic_DNA"/>
</dbReference>
<keyword evidence="4" id="KW-0285">Flavoprotein</keyword>
<feature type="domain" description="4Fe-4S ferredoxin-type" evidence="14">
    <location>
        <begin position="32"/>
        <end position="61"/>
    </location>
</feature>
<dbReference type="Gene3D" id="3.40.50.720">
    <property type="entry name" value="NAD(P)-binding Rossmann-like Domain"/>
    <property type="match status" value="1"/>
</dbReference>
<dbReference type="STRING" id="1841859.GCA_900157385_04089"/>
<evidence type="ECO:0000256" key="13">
    <source>
        <dbReference type="PIRSR" id="PIRSR000362-2"/>
    </source>
</evidence>
<accession>A0A2U3NGD7</accession>
<proteinExistence type="inferred from homology"/>
<feature type="binding site" evidence="12">
    <location>
        <position position="438"/>
    </location>
    <ligand>
        <name>FAD</name>
        <dbReference type="ChEBI" id="CHEBI:57692"/>
    </ligand>
</feature>
<dbReference type="EC" id="1.18.1.2" evidence="3"/>
<keyword evidence="10" id="KW-0411">Iron-sulfur</keyword>
<evidence type="ECO:0000256" key="6">
    <source>
        <dbReference type="ARBA" id="ARBA00022827"/>
    </source>
</evidence>
<dbReference type="Gene3D" id="3.50.50.60">
    <property type="entry name" value="FAD/NAD(P)-binding domain"/>
    <property type="match status" value="1"/>
</dbReference>
<sequence>VTFVITQNCCKDASCVPVCPVDCIRPLDDSTDMLFIDPEACIDCGACMQECPVEAIHYEDDLPPEQRSFQQINAEYFRHHPLEPAPVPAPAQPVSVGAGSLRVAIVGAGPAGSYAAAQLLAIDNIDVNIFERLPTPFGLIRYGVAPDHQNTKAISRIFEPTFRSGRLHCFFNVEVGTHISHEELTAHHHAVIYAVGARNGRTLDIPGEELAGTYSAAQFVGWYNGHPEHQAHQIDLTAERAVVIGNGNVALDIARVLLTDAALLAKTDIADHALNALAASRIREVHLLARRSFRDAAFSVGEFLALGHLDGVDIIIDDEDLSPRPEDDLEVKLKLQIAGQYARRTPDPANKRLMFRFGLTPSEVIGAHRVQGIRTRPTVTSNDGEVIATSLVVAAIGYRGAPIPGLPYDSVPGVLPNDGGRVLDTEGAVMPAVYVTGWVKRGPQGVIGTNRACAAETVAHLMADFDHGKLARNVSSADGLHALLAQRGLAPLDWNHWQRIDAEERRSGTKTGRPRVKIVDIAHMLDAAQGNHDTSRVAQ</sequence>
<evidence type="ECO:0000256" key="4">
    <source>
        <dbReference type="ARBA" id="ARBA00022630"/>
    </source>
</evidence>
<dbReference type="SUPFAM" id="SSF51971">
    <property type="entry name" value="Nucleotide-binding domain"/>
    <property type="match status" value="2"/>
</dbReference>
<keyword evidence="9" id="KW-0408">Iron</keyword>
<dbReference type="PANTHER" id="PTHR48467:SF1">
    <property type="entry name" value="GLUTAMATE SYNTHASE 1 [NADH], CHLOROPLASTIC-LIKE"/>
    <property type="match status" value="1"/>
</dbReference>
<keyword evidence="16" id="KW-1185">Reference proteome</keyword>
<feature type="domain" description="4Fe-4S ferredoxin-type" evidence="14">
    <location>
        <begin position="1"/>
        <end position="29"/>
    </location>
</feature>
<comment type="cofactor">
    <cofactor evidence="1 12">
        <name>FAD</name>
        <dbReference type="ChEBI" id="CHEBI:57692"/>
    </cofactor>
</comment>
<organism evidence="15 16">
    <name type="scientific">Mycobacterium terramassiliense</name>
    <dbReference type="NCBI Taxonomy" id="1841859"/>
    <lineage>
        <taxon>Bacteria</taxon>
        <taxon>Bacillati</taxon>
        <taxon>Actinomycetota</taxon>
        <taxon>Actinomycetes</taxon>
        <taxon>Mycobacteriales</taxon>
        <taxon>Mycobacteriaceae</taxon>
        <taxon>Mycobacterium</taxon>
    </lineage>
</organism>
<dbReference type="PROSITE" id="PS00198">
    <property type="entry name" value="4FE4S_FER_1"/>
    <property type="match status" value="1"/>
</dbReference>
<dbReference type="GO" id="GO:0004324">
    <property type="term" value="F:ferredoxin-NADP+ reductase activity"/>
    <property type="evidence" value="ECO:0007669"/>
    <property type="project" value="UniProtKB-EC"/>
</dbReference>
<comment type="similarity">
    <text evidence="2">Belongs to the ferredoxin--NADP reductase type 1 family.</text>
</comment>
<feature type="binding site" evidence="12">
    <location>
        <position position="111"/>
    </location>
    <ligand>
        <name>FAD</name>
        <dbReference type="ChEBI" id="CHEBI:57692"/>
    </ligand>
</feature>
<keyword evidence="8" id="KW-0560">Oxidoreductase</keyword>
<dbReference type="InterPro" id="IPR017900">
    <property type="entry name" value="4Fe4S_Fe_S_CS"/>
</dbReference>
<dbReference type="PROSITE" id="PS51379">
    <property type="entry name" value="4FE4S_FER_2"/>
    <property type="match status" value="2"/>
</dbReference>
<dbReference type="InterPro" id="IPR036188">
    <property type="entry name" value="FAD/NAD-bd_sf"/>
</dbReference>
<protein>
    <recommendedName>
        <fullName evidence="3">ferredoxin--NADP(+) reductase</fullName>
        <ecNumber evidence="3">1.18.1.2</ecNumber>
    </recommendedName>
</protein>
<evidence type="ECO:0000313" key="16">
    <source>
        <dbReference type="Proteomes" id="UP000241595"/>
    </source>
</evidence>
<evidence type="ECO:0000256" key="11">
    <source>
        <dbReference type="ARBA" id="ARBA00047776"/>
    </source>
</evidence>
<evidence type="ECO:0000256" key="3">
    <source>
        <dbReference type="ARBA" id="ARBA00013223"/>
    </source>
</evidence>
<evidence type="ECO:0000256" key="12">
    <source>
        <dbReference type="PIRSR" id="PIRSR000362-1"/>
    </source>
</evidence>